<gene>
    <name evidence="1" type="ORF">B0O44_103592</name>
</gene>
<name>A0A318UG77_9SPHI</name>
<protein>
    <submittedName>
        <fullName evidence="1">Uncharacterized protein</fullName>
    </submittedName>
</protein>
<evidence type="ECO:0000313" key="2">
    <source>
        <dbReference type="Proteomes" id="UP000248198"/>
    </source>
</evidence>
<keyword evidence="2" id="KW-1185">Reference proteome</keyword>
<organism evidence="1 2">
    <name type="scientific">Pedobacter nutrimenti</name>
    <dbReference type="NCBI Taxonomy" id="1241337"/>
    <lineage>
        <taxon>Bacteria</taxon>
        <taxon>Pseudomonadati</taxon>
        <taxon>Bacteroidota</taxon>
        <taxon>Sphingobacteriia</taxon>
        <taxon>Sphingobacteriales</taxon>
        <taxon>Sphingobacteriaceae</taxon>
        <taxon>Pedobacter</taxon>
    </lineage>
</organism>
<proteinExistence type="predicted"/>
<dbReference type="EMBL" id="QKLU01000003">
    <property type="protein sequence ID" value="PYF75143.1"/>
    <property type="molecule type" value="Genomic_DNA"/>
</dbReference>
<reference evidence="1 2" key="1">
    <citation type="submission" date="2018-06" db="EMBL/GenBank/DDBJ databases">
        <title>Genomic Encyclopedia of Archaeal and Bacterial Type Strains, Phase II (KMG-II): from individual species to whole genera.</title>
        <authorList>
            <person name="Goeker M."/>
        </authorList>
    </citation>
    <scope>NUCLEOTIDE SEQUENCE [LARGE SCALE GENOMIC DNA]</scope>
    <source>
        <strain evidence="1 2">DSM 27372</strain>
    </source>
</reference>
<dbReference type="InterPro" id="IPR045538">
    <property type="entry name" value="CIS_TMP"/>
</dbReference>
<dbReference type="Proteomes" id="UP000248198">
    <property type="component" value="Unassembled WGS sequence"/>
</dbReference>
<dbReference type="OrthoDB" id="1488184at2"/>
<accession>A0A318UG77</accession>
<sequence length="1325" mass="152282">MSGGNQQHIIERQVFELEYFSREKVPMLQDRLSKLFKEKIIFSLEKLFDRMIDPAEHFNMSSLEVDIGKLNENWDEEEFVERIIRAVEEELSFKITRALNDSGYRSSIQGQDPGNRSLRLLDHFLLNGSLPWWAAAVERPDWKKLLSGLFFSAKPELKALILKSAKLPHVRSRLVYQFDEPSIHIALQLIEPDHSDYIIAFHKDLTKTQEEQQIVKNDTQSFEKAVWEFILEYLLLENQSVFNKLSFAEATLKRLAAYYNISFAQVLSLFVSAIPKLSRKVTTDLFELLLTLSVEYDSKAFPYGPGATKEVKAFATERISENQITDELVLELIGYYLVYGSIPAVLGWADAAYLKKNIQYLMNKQEQGLLHLFSQQLSAPLVFQRLLKLFTFDELYSLAKSMHAPLWLPPVGFFAELIKMASLEYELHHDHSLEIVLGTLLLNGLPGKNRHSVNDFSDYIEYLFLHLPVPRSRITDLLEPYKSEVLNLHDLLKKAASEGVNSLEKDRSENDIEAFSSFWAEAKKIYRQDLFRYSLEHGYSPWWIGKDTLQDFDQFFESITESDPGFVISIIRYSGANDTAKCHLLMLVSTENLLAGFSKLFPGSEQGKQAWLYLRKSLLEIHMASSNDFLRIEKNLAGLFWEALKSSGYAGFNVRNFLKNVIDYLAVFERVSLEKLIMAIRMSSGAMAQEFNGQVMDSRNKGRILSASVLQQKSFYEVIGQSVQSYFAVHNSWLQYSLTHNAKQPDGQILKIYAHFLESGHLPFEYGFTEKDSMLFRAGIRSYLKDPYFADHRTKLLSAEQDLRLFEQLFLEKGVTPDTIRLKSGVSVGAELLKSILSSTALVIPQGLLGNDAQLALRAIRHFMLGGSLPAHYTFSNERQELALLKQLIKKGNEEDHNLLSEIFQTAAYQPQALMKLMQLVYLPPADDILSGMLENFVHRHFIRAFSDWGFIHKMWENEQTHSVFSGINSKRMGAFVKLLANGQLRVYVAKNSSIEEITELIYKQNTSWDKFHLQEIRSGYQWMSNQMSDALEKEHLAVLFKEFLLLQLVAKETFQDSAWFFGNFLKFVSSRRNVIFKQLLEATAKKEAGGLRDQELPEGLEEKLTNMAGEYFANSKVREEFAQAELRLLKQFNKQELFEQPELLSDYNTFEDDLELSGASFFIQNAGLVILHPYLKTFFINLGLVKEGKFISKTARFKAIHALEFLIDGCLEHSEDTLMLNKILCGWPVMAPVPLSVKLTKAQIQHCEDFISAVLSMWEQMKNSSHSNFRGAFLKRDGVLRNEQGDWNLRIEPTGYDVLLQTLPWGYGVIKNAFMETTIYVEWI</sequence>
<evidence type="ECO:0000313" key="1">
    <source>
        <dbReference type="EMBL" id="PYF75143.1"/>
    </source>
</evidence>
<dbReference type="RefSeq" id="WP_110830227.1">
    <property type="nucleotide sequence ID" value="NZ_QKLU01000003.1"/>
</dbReference>
<dbReference type="Pfam" id="PF19268">
    <property type="entry name" value="CIS_TMP"/>
    <property type="match status" value="2"/>
</dbReference>
<comment type="caution">
    <text evidence="1">The sequence shown here is derived from an EMBL/GenBank/DDBJ whole genome shotgun (WGS) entry which is preliminary data.</text>
</comment>